<dbReference type="InterPro" id="IPR007214">
    <property type="entry name" value="YbaK/aa-tRNA-synth-assoc-dom"/>
</dbReference>
<proteinExistence type="predicted"/>
<evidence type="ECO:0000313" key="3">
    <source>
        <dbReference type="EMBL" id="TQM63424.1"/>
    </source>
</evidence>
<dbReference type="RefSeq" id="WP_141917500.1">
    <property type="nucleotide sequence ID" value="NZ_BAAAYS010000011.1"/>
</dbReference>
<name>A0A543HYJ9_9MICO</name>
<dbReference type="InterPro" id="IPR036754">
    <property type="entry name" value="YbaK/aa-tRNA-synt-asso_dom_sf"/>
</dbReference>
<organism evidence="3 4">
    <name type="scientific">Klugiella xanthotipulae</name>
    <dbReference type="NCBI Taxonomy" id="244735"/>
    <lineage>
        <taxon>Bacteria</taxon>
        <taxon>Bacillati</taxon>
        <taxon>Actinomycetota</taxon>
        <taxon>Actinomycetes</taxon>
        <taxon>Micrococcales</taxon>
        <taxon>Microbacteriaceae</taxon>
        <taxon>Klugiella</taxon>
    </lineage>
</organism>
<dbReference type="Gene3D" id="3.90.960.10">
    <property type="entry name" value="YbaK/aminoacyl-tRNA synthetase-associated domain"/>
    <property type="match status" value="1"/>
</dbReference>
<sequence>MTHNDSTAARPDESGNSQGSTVDAEHPAVAAVRVALAARGLKPTIHWLPDAAHTAPLAAEALGVPVAAIANSLIFATDIGEPVLVMTSGCHRVDTEFLGGSLGITLQRANADQVRSATGQAIGGVAPVGHPGSVRTIVDVSLAEYPTVWAAAGHPRTVFPLSFTELVHVTGGLVMPVVPPGSRERPPVG</sequence>
<dbReference type="SUPFAM" id="SSF55826">
    <property type="entry name" value="YbaK/ProRS associated domain"/>
    <property type="match status" value="1"/>
</dbReference>
<reference evidence="3 4" key="1">
    <citation type="submission" date="2019-06" db="EMBL/GenBank/DDBJ databases">
        <title>Sequencing the genomes of 1000 actinobacteria strains.</title>
        <authorList>
            <person name="Klenk H.-P."/>
        </authorList>
    </citation>
    <scope>NUCLEOTIDE SEQUENCE [LARGE SCALE GENOMIC DNA]</scope>
    <source>
        <strain evidence="3 4">DSM 18031</strain>
    </source>
</reference>
<dbReference type="PANTHER" id="PTHR30411:SF1">
    <property type="entry name" value="CYTOPLASMIC PROTEIN"/>
    <property type="match status" value="1"/>
</dbReference>
<dbReference type="Pfam" id="PF04073">
    <property type="entry name" value="tRNA_edit"/>
    <property type="match status" value="1"/>
</dbReference>
<accession>A0A543HYJ9</accession>
<dbReference type="EMBL" id="VFPN01000002">
    <property type="protein sequence ID" value="TQM63424.1"/>
    <property type="molecule type" value="Genomic_DNA"/>
</dbReference>
<feature type="domain" description="YbaK/aminoacyl-tRNA synthetase-associated" evidence="2">
    <location>
        <begin position="51"/>
        <end position="166"/>
    </location>
</feature>
<dbReference type="PANTHER" id="PTHR30411">
    <property type="entry name" value="CYTOPLASMIC PROTEIN"/>
    <property type="match status" value="1"/>
</dbReference>
<evidence type="ECO:0000313" key="4">
    <source>
        <dbReference type="Proteomes" id="UP000318331"/>
    </source>
</evidence>
<dbReference type="GO" id="GO:0002161">
    <property type="term" value="F:aminoacyl-tRNA deacylase activity"/>
    <property type="evidence" value="ECO:0007669"/>
    <property type="project" value="InterPro"/>
</dbReference>
<dbReference type="CDD" id="cd04333">
    <property type="entry name" value="ProX_deacylase"/>
    <property type="match status" value="1"/>
</dbReference>
<evidence type="ECO:0000256" key="1">
    <source>
        <dbReference type="SAM" id="MobiDB-lite"/>
    </source>
</evidence>
<dbReference type="OrthoDB" id="8536235at2"/>
<feature type="region of interest" description="Disordered" evidence="1">
    <location>
        <begin position="1"/>
        <end position="24"/>
    </location>
</feature>
<evidence type="ECO:0000259" key="2">
    <source>
        <dbReference type="Pfam" id="PF04073"/>
    </source>
</evidence>
<gene>
    <name evidence="3" type="ORF">FB466_1686</name>
</gene>
<comment type="caution">
    <text evidence="3">The sequence shown here is derived from an EMBL/GenBank/DDBJ whole genome shotgun (WGS) entry which is preliminary data.</text>
</comment>
<dbReference type="Proteomes" id="UP000318331">
    <property type="component" value="Unassembled WGS sequence"/>
</dbReference>
<dbReference type="AlphaFoldDB" id="A0A543HYJ9"/>
<keyword evidence="4" id="KW-1185">Reference proteome</keyword>
<protein>
    <submittedName>
        <fullName evidence="3">Prolyl-tRNA editing enzyme YbaK/EbsC (Cys-tRNA(Pro) deacylase)</fullName>
    </submittedName>
</protein>